<comment type="function">
    <text evidence="9">This protein specifically catalyzes the removal of signal peptides from prolipoproteins.</text>
</comment>
<evidence type="ECO:0000256" key="3">
    <source>
        <dbReference type="ARBA" id="ARBA00022670"/>
    </source>
</evidence>
<keyword evidence="6 9" id="KW-0378">Hydrolase</keyword>
<keyword evidence="8 9" id="KW-0472">Membrane</keyword>
<keyword evidence="3 9" id="KW-0645">Protease</keyword>
<evidence type="ECO:0000256" key="1">
    <source>
        <dbReference type="ARBA" id="ARBA00006139"/>
    </source>
</evidence>
<gene>
    <name evidence="9" type="primary">lspA</name>
    <name evidence="11" type="ORF">PCC79_12235</name>
</gene>
<dbReference type="EC" id="3.4.23.36" evidence="9"/>
<dbReference type="PANTHER" id="PTHR33695">
    <property type="entry name" value="LIPOPROTEIN SIGNAL PEPTIDASE"/>
    <property type="match status" value="1"/>
</dbReference>
<comment type="caution">
    <text evidence="9">Lacks conserved residue(s) required for the propagation of feature annotation.</text>
</comment>
<name>A0ABZ3C604_9ACTN</name>
<dbReference type="GO" id="GO:0004190">
    <property type="term" value="F:aspartic-type endopeptidase activity"/>
    <property type="evidence" value="ECO:0007669"/>
    <property type="project" value="UniProtKB-EC"/>
</dbReference>
<comment type="pathway">
    <text evidence="9">Protein modification; lipoprotein biosynthesis (signal peptide cleavage).</text>
</comment>
<dbReference type="EMBL" id="CP115965">
    <property type="protein sequence ID" value="WZW97664.1"/>
    <property type="molecule type" value="Genomic_DNA"/>
</dbReference>
<feature type="transmembrane region" description="Helical" evidence="9">
    <location>
        <begin position="81"/>
        <end position="98"/>
    </location>
</feature>
<evidence type="ECO:0000256" key="8">
    <source>
        <dbReference type="ARBA" id="ARBA00023136"/>
    </source>
</evidence>
<evidence type="ECO:0000313" key="11">
    <source>
        <dbReference type="EMBL" id="WZW97664.1"/>
    </source>
</evidence>
<dbReference type="InterPro" id="IPR001872">
    <property type="entry name" value="Peptidase_A8"/>
</dbReference>
<comment type="subcellular location">
    <subcellularLocation>
        <location evidence="9">Cell membrane</location>
        <topology evidence="9">Multi-pass membrane protein</topology>
    </subcellularLocation>
</comment>
<reference evidence="11 12" key="1">
    <citation type="journal article" date="2023" name="Environ Microbiome">
        <title>A coral-associated actinobacterium mitigates coral bleaching under heat stress.</title>
        <authorList>
            <person name="Li J."/>
            <person name="Zou Y."/>
            <person name="Li Q."/>
            <person name="Zhang J."/>
            <person name="Bourne D.G."/>
            <person name="Lyu Y."/>
            <person name="Liu C."/>
            <person name="Zhang S."/>
        </authorList>
    </citation>
    <scope>NUCLEOTIDE SEQUENCE [LARGE SCALE GENOMIC DNA]</scope>
    <source>
        <strain evidence="11 12">SCSIO 13291</strain>
    </source>
</reference>
<evidence type="ECO:0000256" key="4">
    <source>
        <dbReference type="ARBA" id="ARBA00022692"/>
    </source>
</evidence>
<dbReference type="Proteomes" id="UP001434337">
    <property type="component" value="Chromosome"/>
</dbReference>
<proteinExistence type="inferred from homology"/>
<keyword evidence="4 9" id="KW-0812">Transmembrane</keyword>
<comment type="similarity">
    <text evidence="1 9 10">Belongs to the peptidase A8 family.</text>
</comment>
<dbReference type="PRINTS" id="PR00781">
    <property type="entry name" value="LIPOSIGPTASE"/>
</dbReference>
<dbReference type="Pfam" id="PF01252">
    <property type="entry name" value="Peptidase_A8"/>
    <property type="match status" value="1"/>
</dbReference>
<keyword evidence="7 9" id="KW-1133">Transmembrane helix</keyword>
<protein>
    <recommendedName>
        <fullName evidence="9">Lipoprotein signal peptidase</fullName>
        <ecNumber evidence="9">3.4.23.36</ecNumber>
    </recommendedName>
    <alternativeName>
        <fullName evidence="9">Prolipoprotein signal peptidase</fullName>
    </alternativeName>
    <alternativeName>
        <fullName evidence="9">Signal peptidase II</fullName>
        <shortName evidence="9">SPase II</shortName>
    </alternativeName>
</protein>
<feature type="active site" evidence="9">
    <location>
        <position position="114"/>
    </location>
</feature>
<sequence length="170" mass="17931">MLTIGLVGYGIDQLTKHLAITYLDPSDPPVLLGGLLRLQLIFNPGAAFSLGEDFTVVLTAISAAALVFVLAWLVPRTRHRGWAAAFGLLLAGILGNLTDRLVRPPRFAHGHVVDFLQLPHFAIFNVADMGITFAAVTIGWLAVVTGVDMGGASTATEPDTTTDASAEKAP</sequence>
<keyword evidence="5 9" id="KW-0064">Aspartyl protease</keyword>
<evidence type="ECO:0000256" key="10">
    <source>
        <dbReference type="RuleBase" id="RU004181"/>
    </source>
</evidence>
<keyword evidence="2 9" id="KW-1003">Cell membrane</keyword>
<evidence type="ECO:0000256" key="2">
    <source>
        <dbReference type="ARBA" id="ARBA00022475"/>
    </source>
</evidence>
<dbReference type="PANTHER" id="PTHR33695:SF1">
    <property type="entry name" value="LIPOPROTEIN SIGNAL PEPTIDASE"/>
    <property type="match status" value="1"/>
</dbReference>
<keyword evidence="12" id="KW-1185">Reference proteome</keyword>
<dbReference type="HAMAP" id="MF_00161">
    <property type="entry name" value="LspA"/>
    <property type="match status" value="1"/>
</dbReference>
<evidence type="ECO:0000256" key="9">
    <source>
        <dbReference type="HAMAP-Rule" id="MF_00161"/>
    </source>
</evidence>
<evidence type="ECO:0000256" key="5">
    <source>
        <dbReference type="ARBA" id="ARBA00022750"/>
    </source>
</evidence>
<feature type="transmembrane region" description="Helical" evidence="9">
    <location>
        <begin position="118"/>
        <end position="143"/>
    </location>
</feature>
<evidence type="ECO:0000313" key="12">
    <source>
        <dbReference type="Proteomes" id="UP001434337"/>
    </source>
</evidence>
<organism evidence="11 12">
    <name type="scientific">Propioniciclava soli</name>
    <dbReference type="NCBI Taxonomy" id="2775081"/>
    <lineage>
        <taxon>Bacteria</taxon>
        <taxon>Bacillati</taxon>
        <taxon>Actinomycetota</taxon>
        <taxon>Actinomycetes</taxon>
        <taxon>Propionibacteriales</taxon>
        <taxon>Propionibacteriaceae</taxon>
        <taxon>Propioniciclava</taxon>
    </lineage>
</organism>
<feature type="active site" evidence="9">
    <location>
        <position position="128"/>
    </location>
</feature>
<feature type="transmembrane region" description="Helical" evidence="9">
    <location>
        <begin position="54"/>
        <end position="74"/>
    </location>
</feature>
<comment type="catalytic activity">
    <reaction evidence="9">
        <text>Release of signal peptides from bacterial membrane prolipoproteins. Hydrolyzes -Xaa-Yaa-Zaa-|-(S,diacylglyceryl)Cys-, in which Xaa is hydrophobic (preferably Leu), and Yaa (Ala or Ser) and Zaa (Gly or Ala) have small, neutral side chains.</text>
        <dbReference type="EC" id="3.4.23.36"/>
    </reaction>
</comment>
<accession>A0ABZ3C604</accession>
<evidence type="ECO:0000256" key="7">
    <source>
        <dbReference type="ARBA" id="ARBA00022989"/>
    </source>
</evidence>
<evidence type="ECO:0000256" key="6">
    <source>
        <dbReference type="ARBA" id="ARBA00022801"/>
    </source>
</evidence>